<organism evidence="13 14">
    <name type="scientific">Kribbibacterium absianum</name>
    <dbReference type="NCBI Taxonomy" id="3044210"/>
    <lineage>
        <taxon>Bacteria</taxon>
        <taxon>Bacillati</taxon>
        <taxon>Actinomycetota</taxon>
        <taxon>Coriobacteriia</taxon>
        <taxon>Coriobacteriales</taxon>
        <taxon>Kribbibacteriaceae</taxon>
        <taxon>Kribbibacterium</taxon>
    </lineage>
</organism>
<dbReference type="RefSeq" id="WP_283714019.1">
    <property type="nucleotide sequence ID" value="NZ_JASJEW010000008.1"/>
</dbReference>
<evidence type="ECO:0000313" key="14">
    <source>
        <dbReference type="Proteomes" id="UP001431693"/>
    </source>
</evidence>
<dbReference type="InterPro" id="IPR001636">
    <property type="entry name" value="SAICAR_synth"/>
</dbReference>
<dbReference type="Proteomes" id="UP001431693">
    <property type="component" value="Unassembled WGS sequence"/>
</dbReference>
<dbReference type="CDD" id="cd01414">
    <property type="entry name" value="SAICAR_synt_Sc"/>
    <property type="match status" value="1"/>
</dbReference>
<comment type="catalytic activity">
    <reaction evidence="10 11">
        <text>5-amino-1-(5-phospho-D-ribosyl)imidazole-4-carboxylate + L-aspartate + ATP = (2S)-2-[5-amino-1-(5-phospho-beta-D-ribosyl)imidazole-4-carboxamido]succinate + ADP + phosphate + 2 H(+)</text>
        <dbReference type="Rhea" id="RHEA:22628"/>
        <dbReference type="ChEBI" id="CHEBI:15378"/>
        <dbReference type="ChEBI" id="CHEBI:29991"/>
        <dbReference type="ChEBI" id="CHEBI:30616"/>
        <dbReference type="ChEBI" id="CHEBI:43474"/>
        <dbReference type="ChEBI" id="CHEBI:58443"/>
        <dbReference type="ChEBI" id="CHEBI:77657"/>
        <dbReference type="ChEBI" id="CHEBI:456216"/>
        <dbReference type="EC" id="6.3.2.6"/>
    </reaction>
</comment>
<evidence type="ECO:0000256" key="9">
    <source>
        <dbReference type="ARBA" id="ARBA00030409"/>
    </source>
</evidence>
<dbReference type="PROSITE" id="PS01057">
    <property type="entry name" value="SAICAR_SYNTHETASE_1"/>
    <property type="match status" value="1"/>
</dbReference>
<dbReference type="HAMAP" id="MF_00137">
    <property type="entry name" value="SAICAR_synth"/>
    <property type="match status" value="1"/>
</dbReference>
<evidence type="ECO:0000313" key="13">
    <source>
        <dbReference type="EMBL" id="MDJ1129192.1"/>
    </source>
</evidence>
<dbReference type="EMBL" id="JASJEX010000002">
    <property type="protein sequence ID" value="MDJ1129192.1"/>
    <property type="molecule type" value="Genomic_DNA"/>
</dbReference>
<comment type="caution">
    <text evidence="13">The sequence shown here is derived from an EMBL/GenBank/DDBJ whole genome shotgun (WGS) entry which is preliminary data.</text>
</comment>
<keyword evidence="8 11" id="KW-0067">ATP-binding</keyword>
<dbReference type="Pfam" id="PF01259">
    <property type="entry name" value="SAICAR_synt"/>
    <property type="match status" value="1"/>
</dbReference>
<keyword evidence="6 11" id="KW-0547">Nucleotide-binding</keyword>
<dbReference type="PROSITE" id="PS01058">
    <property type="entry name" value="SAICAR_SYNTHETASE_2"/>
    <property type="match status" value="1"/>
</dbReference>
<evidence type="ECO:0000256" key="4">
    <source>
        <dbReference type="ARBA" id="ARBA00016460"/>
    </source>
</evidence>
<evidence type="ECO:0000256" key="7">
    <source>
        <dbReference type="ARBA" id="ARBA00022755"/>
    </source>
</evidence>
<dbReference type="Gene3D" id="3.30.470.20">
    <property type="entry name" value="ATP-grasp fold, B domain"/>
    <property type="match status" value="1"/>
</dbReference>
<proteinExistence type="inferred from homology"/>
<evidence type="ECO:0000259" key="12">
    <source>
        <dbReference type="Pfam" id="PF01259"/>
    </source>
</evidence>
<evidence type="ECO:0000256" key="11">
    <source>
        <dbReference type="HAMAP-Rule" id="MF_00137"/>
    </source>
</evidence>
<dbReference type="PANTHER" id="PTHR43700:SF1">
    <property type="entry name" value="PHOSPHORIBOSYLAMINOIMIDAZOLE-SUCCINOCARBOXAMIDE SYNTHASE"/>
    <property type="match status" value="1"/>
</dbReference>
<evidence type="ECO:0000256" key="2">
    <source>
        <dbReference type="ARBA" id="ARBA00010190"/>
    </source>
</evidence>
<comment type="pathway">
    <text evidence="1 11">Purine metabolism; IMP biosynthesis via de novo pathway; 5-amino-1-(5-phospho-D-ribosyl)imidazole-4-carboxamide from 5-amino-1-(5-phospho-D-ribosyl)imidazole-4-carboxylate: step 1/2.</text>
</comment>
<dbReference type="InterPro" id="IPR018236">
    <property type="entry name" value="SAICAR_synthetase_CS"/>
</dbReference>
<evidence type="ECO:0000256" key="6">
    <source>
        <dbReference type="ARBA" id="ARBA00022741"/>
    </source>
</evidence>
<name>A0ABT6ZJW9_9ACTN</name>
<keyword evidence="14" id="KW-1185">Reference proteome</keyword>
<evidence type="ECO:0000256" key="1">
    <source>
        <dbReference type="ARBA" id="ARBA00004672"/>
    </source>
</evidence>
<gene>
    <name evidence="11" type="primary">purC</name>
    <name evidence="13" type="ORF">QJ043_03725</name>
</gene>
<keyword evidence="7 11" id="KW-0658">Purine biosynthesis</keyword>
<dbReference type="InterPro" id="IPR028923">
    <property type="entry name" value="SAICAR_synt/ADE2_N"/>
</dbReference>
<evidence type="ECO:0000256" key="10">
    <source>
        <dbReference type="ARBA" id="ARBA00048475"/>
    </source>
</evidence>
<dbReference type="EC" id="6.3.2.6" evidence="3 11"/>
<reference evidence="13" key="1">
    <citation type="submission" date="2023-05" db="EMBL/GenBank/DDBJ databases">
        <title>[olsenella] sp. nov., isolated from a pig farm feces dump.</title>
        <authorList>
            <person name="Chang Y.-H."/>
        </authorList>
    </citation>
    <scope>NUCLEOTIDE SEQUENCE</scope>
    <source>
        <strain evidence="13">YH-ols2217</strain>
    </source>
</reference>
<dbReference type="NCBIfam" id="NF010568">
    <property type="entry name" value="PRK13961.1"/>
    <property type="match status" value="1"/>
</dbReference>
<dbReference type="GO" id="GO:0004639">
    <property type="term" value="F:phosphoribosylaminoimidazolesuccinocarboxamide synthase activity"/>
    <property type="evidence" value="ECO:0007669"/>
    <property type="project" value="UniProtKB-EC"/>
</dbReference>
<dbReference type="PANTHER" id="PTHR43700">
    <property type="entry name" value="PHOSPHORIBOSYLAMINOIMIDAZOLE-SUCCINOCARBOXAMIDE SYNTHASE"/>
    <property type="match status" value="1"/>
</dbReference>
<accession>A0ABT6ZJW9</accession>
<dbReference type="NCBIfam" id="TIGR00081">
    <property type="entry name" value="purC"/>
    <property type="match status" value="1"/>
</dbReference>
<feature type="domain" description="SAICAR synthetase/ADE2 N-terminal" evidence="12">
    <location>
        <begin position="8"/>
        <end position="250"/>
    </location>
</feature>
<comment type="similarity">
    <text evidence="2 11">Belongs to the SAICAR synthetase family.</text>
</comment>
<dbReference type="Gene3D" id="3.30.200.20">
    <property type="entry name" value="Phosphorylase Kinase, domain 1"/>
    <property type="match status" value="1"/>
</dbReference>
<protein>
    <recommendedName>
        <fullName evidence="4 11">Phosphoribosylaminoimidazole-succinocarboxamide synthase</fullName>
        <ecNumber evidence="3 11">6.3.2.6</ecNumber>
    </recommendedName>
    <alternativeName>
        <fullName evidence="9 11">SAICAR synthetase</fullName>
    </alternativeName>
</protein>
<sequence>MEMRPDSSGKVRDIYDCGDTLLMVASDRISAFDYVLPDEVPSKGEVLTRLSAFWFDKFADIVPNHLLSLDPADFPEQFQPYADYLNGRAMLVKKAQPLPVECIVRGRLTGSGKKTYDEDRTVCGIKLPDGLLEASELPEPIFTPSTKAAIGDHDENITFEQVVQIVGEDVAEQLRDLSVRLFSEGAAYAAERGIVIADTKFEFGLLDGQVILIDECLTPDSSRFWPARGLQPGQVQPSYDKQFVRDWLKANWDFTGEPPHLPQEVLDGTSERYQEAYQILTGEPFVPAAEQSE</sequence>
<evidence type="ECO:0000256" key="3">
    <source>
        <dbReference type="ARBA" id="ARBA00012217"/>
    </source>
</evidence>
<evidence type="ECO:0000256" key="5">
    <source>
        <dbReference type="ARBA" id="ARBA00022598"/>
    </source>
</evidence>
<dbReference type="SUPFAM" id="SSF56104">
    <property type="entry name" value="SAICAR synthase-like"/>
    <property type="match status" value="1"/>
</dbReference>
<evidence type="ECO:0000256" key="8">
    <source>
        <dbReference type="ARBA" id="ARBA00022840"/>
    </source>
</evidence>
<keyword evidence="5 11" id="KW-0436">Ligase</keyword>